<dbReference type="Pfam" id="PF01032">
    <property type="entry name" value="FecCD"/>
    <property type="match status" value="1"/>
</dbReference>
<evidence type="ECO:0000313" key="11">
    <source>
        <dbReference type="Proteomes" id="UP001054854"/>
    </source>
</evidence>
<keyword evidence="5 9" id="KW-0812">Transmembrane</keyword>
<evidence type="ECO:0000256" key="1">
    <source>
        <dbReference type="ARBA" id="ARBA00004651"/>
    </source>
</evidence>
<gene>
    <name evidence="10" type="ORF">TPA0910_18890</name>
</gene>
<feature type="transmembrane region" description="Helical" evidence="9">
    <location>
        <begin position="20"/>
        <end position="40"/>
    </location>
</feature>
<evidence type="ECO:0000313" key="10">
    <source>
        <dbReference type="EMBL" id="GHJ27456.1"/>
    </source>
</evidence>
<dbReference type="InterPro" id="IPR000522">
    <property type="entry name" value="ABC_transptr_permease_BtuC"/>
</dbReference>
<feature type="compositionally biased region" description="Low complexity" evidence="8">
    <location>
        <begin position="143"/>
        <end position="153"/>
    </location>
</feature>
<dbReference type="InterPro" id="IPR037294">
    <property type="entry name" value="ABC_BtuC-like"/>
</dbReference>
<feature type="region of interest" description="Disordered" evidence="8">
    <location>
        <begin position="93"/>
        <end position="153"/>
    </location>
</feature>
<evidence type="ECO:0000256" key="5">
    <source>
        <dbReference type="ARBA" id="ARBA00022692"/>
    </source>
</evidence>
<feature type="compositionally biased region" description="Low complexity" evidence="8">
    <location>
        <begin position="116"/>
        <end position="133"/>
    </location>
</feature>
<comment type="similarity">
    <text evidence="2">Belongs to the binding-protein-dependent transport system permease family. FecCD subfamily.</text>
</comment>
<name>A0ABQ3TWZ3_STRHY</name>
<evidence type="ECO:0000256" key="9">
    <source>
        <dbReference type="SAM" id="Phobius"/>
    </source>
</evidence>
<keyword evidence="7 9" id="KW-0472">Membrane</keyword>
<protein>
    <recommendedName>
        <fullName evidence="12">Iron ABC transporter</fullName>
    </recommendedName>
</protein>
<dbReference type="Gene3D" id="1.10.3470.10">
    <property type="entry name" value="ABC transporter involved in vitamin B12 uptake, BtuC"/>
    <property type="match status" value="1"/>
</dbReference>
<organism evidence="10 11">
    <name type="scientific">Streptomyces hygroscopicus</name>
    <dbReference type="NCBI Taxonomy" id="1912"/>
    <lineage>
        <taxon>Bacteria</taxon>
        <taxon>Bacillati</taxon>
        <taxon>Actinomycetota</taxon>
        <taxon>Actinomycetes</taxon>
        <taxon>Kitasatosporales</taxon>
        <taxon>Streptomycetaceae</taxon>
        <taxon>Streptomyces</taxon>
        <taxon>Streptomyces violaceusniger group</taxon>
    </lineage>
</organism>
<sequence>MTADRTSSRTSRASLVRRRLGWTAAAVVALLLAILLSLAVGSRQIAPSAVLDALLHGGSSDAADVVRSLRLPRTVVGVLVGAALAMAGTWCALPDPQPQPPQLRPIRPQPRPPGLLAPAPGRRPLNPTQPSRRNSARPRRAGPRAGLSRAGLC</sequence>
<evidence type="ECO:0000256" key="6">
    <source>
        <dbReference type="ARBA" id="ARBA00022989"/>
    </source>
</evidence>
<keyword evidence="11" id="KW-1185">Reference proteome</keyword>
<keyword evidence="3" id="KW-0813">Transport</keyword>
<proteinExistence type="inferred from homology"/>
<evidence type="ECO:0000256" key="4">
    <source>
        <dbReference type="ARBA" id="ARBA00022475"/>
    </source>
</evidence>
<reference evidence="10" key="1">
    <citation type="submission" date="2024-05" db="EMBL/GenBank/DDBJ databases">
        <title>Whole genome shotgun sequence of Streptomyces hygroscopicus NBRC 113678.</title>
        <authorList>
            <person name="Komaki H."/>
            <person name="Tamura T."/>
        </authorList>
    </citation>
    <scope>NUCLEOTIDE SEQUENCE</scope>
    <source>
        <strain evidence="10">N11-34</strain>
    </source>
</reference>
<keyword evidence="6 9" id="KW-1133">Transmembrane helix</keyword>
<keyword evidence="4" id="KW-1003">Cell membrane</keyword>
<evidence type="ECO:0008006" key="12">
    <source>
        <dbReference type="Google" id="ProtNLM"/>
    </source>
</evidence>
<feature type="compositionally biased region" description="Pro residues" evidence="8">
    <location>
        <begin position="95"/>
        <end position="115"/>
    </location>
</feature>
<dbReference type="EMBL" id="BNEK01000003">
    <property type="protein sequence ID" value="GHJ27456.1"/>
    <property type="molecule type" value="Genomic_DNA"/>
</dbReference>
<evidence type="ECO:0000256" key="3">
    <source>
        <dbReference type="ARBA" id="ARBA00022448"/>
    </source>
</evidence>
<comment type="caution">
    <text evidence="10">The sequence shown here is derived from an EMBL/GenBank/DDBJ whole genome shotgun (WGS) entry which is preliminary data.</text>
</comment>
<dbReference type="SUPFAM" id="SSF81345">
    <property type="entry name" value="ABC transporter involved in vitamin B12 uptake, BtuC"/>
    <property type="match status" value="1"/>
</dbReference>
<evidence type="ECO:0000256" key="7">
    <source>
        <dbReference type="ARBA" id="ARBA00023136"/>
    </source>
</evidence>
<evidence type="ECO:0000256" key="2">
    <source>
        <dbReference type="ARBA" id="ARBA00007935"/>
    </source>
</evidence>
<accession>A0ABQ3TWZ3</accession>
<evidence type="ECO:0000256" key="8">
    <source>
        <dbReference type="SAM" id="MobiDB-lite"/>
    </source>
</evidence>
<comment type="subcellular location">
    <subcellularLocation>
        <location evidence="1">Cell membrane</location>
        <topology evidence="1">Multi-pass membrane protein</topology>
    </subcellularLocation>
</comment>
<dbReference type="Proteomes" id="UP001054854">
    <property type="component" value="Unassembled WGS sequence"/>
</dbReference>